<protein>
    <submittedName>
        <fullName evidence="7">Peptidoglycan endopeptidase</fullName>
    </submittedName>
</protein>
<evidence type="ECO:0000256" key="5">
    <source>
        <dbReference type="SAM" id="MobiDB-lite"/>
    </source>
</evidence>
<keyword evidence="3" id="KW-0378">Hydrolase</keyword>
<dbReference type="Gene3D" id="2.30.30.40">
    <property type="entry name" value="SH3 Domains"/>
    <property type="match status" value="1"/>
</dbReference>
<dbReference type="GO" id="GO:0008234">
    <property type="term" value="F:cysteine-type peptidase activity"/>
    <property type="evidence" value="ECO:0007669"/>
    <property type="project" value="UniProtKB-KW"/>
</dbReference>
<dbReference type="InterPro" id="IPR000064">
    <property type="entry name" value="NLP_P60_dom"/>
</dbReference>
<keyword evidence="8" id="KW-1185">Reference proteome</keyword>
<comment type="similarity">
    <text evidence="1">Belongs to the peptidase C40 family.</text>
</comment>
<evidence type="ECO:0000256" key="4">
    <source>
        <dbReference type="ARBA" id="ARBA00022807"/>
    </source>
</evidence>
<evidence type="ECO:0000256" key="1">
    <source>
        <dbReference type="ARBA" id="ARBA00007074"/>
    </source>
</evidence>
<proteinExistence type="inferred from homology"/>
<keyword evidence="4" id="KW-0788">Thiol protease</keyword>
<accession>A0A399RMV9</accession>
<evidence type="ECO:0000256" key="2">
    <source>
        <dbReference type="ARBA" id="ARBA00022670"/>
    </source>
</evidence>
<dbReference type="Pfam" id="PF18348">
    <property type="entry name" value="SH3_16"/>
    <property type="match status" value="1"/>
</dbReference>
<evidence type="ECO:0000313" key="7">
    <source>
        <dbReference type="EMBL" id="RIJ32538.1"/>
    </source>
</evidence>
<keyword evidence="2" id="KW-0645">Protease</keyword>
<organism evidence="7 8">
    <name type="scientific">Henriciella mobilis</name>
    <dbReference type="NCBI Taxonomy" id="2305467"/>
    <lineage>
        <taxon>Bacteria</taxon>
        <taxon>Pseudomonadati</taxon>
        <taxon>Pseudomonadota</taxon>
        <taxon>Alphaproteobacteria</taxon>
        <taxon>Hyphomonadales</taxon>
        <taxon>Hyphomonadaceae</taxon>
        <taxon>Henriciella</taxon>
    </lineage>
</organism>
<dbReference type="Gene3D" id="3.90.1720.10">
    <property type="entry name" value="endopeptidase domain like (from Nostoc punctiforme)"/>
    <property type="match status" value="1"/>
</dbReference>
<evidence type="ECO:0000313" key="8">
    <source>
        <dbReference type="Proteomes" id="UP000266385"/>
    </source>
</evidence>
<dbReference type="Proteomes" id="UP000266385">
    <property type="component" value="Unassembled WGS sequence"/>
</dbReference>
<dbReference type="EMBL" id="QWFX01000005">
    <property type="protein sequence ID" value="RIJ32538.1"/>
    <property type="molecule type" value="Genomic_DNA"/>
</dbReference>
<dbReference type="SUPFAM" id="SSF54001">
    <property type="entry name" value="Cysteine proteinases"/>
    <property type="match status" value="1"/>
</dbReference>
<evidence type="ECO:0000256" key="3">
    <source>
        <dbReference type="ARBA" id="ARBA00022801"/>
    </source>
</evidence>
<dbReference type="OrthoDB" id="9813368at2"/>
<dbReference type="PANTHER" id="PTHR47053:SF1">
    <property type="entry name" value="MUREIN DD-ENDOPEPTIDASE MEPH-RELATED"/>
    <property type="match status" value="1"/>
</dbReference>
<dbReference type="AlphaFoldDB" id="A0A399RMV9"/>
<comment type="caution">
    <text evidence="7">The sequence shown here is derived from an EMBL/GenBank/DDBJ whole genome shotgun (WGS) entry which is preliminary data.</text>
</comment>
<dbReference type="InterPro" id="IPR038765">
    <property type="entry name" value="Papain-like_cys_pep_sf"/>
</dbReference>
<dbReference type="InterPro" id="IPR041382">
    <property type="entry name" value="SH3_16"/>
</dbReference>
<sequence length="284" mass="31030">MPDYDDSRLTPPAGESGTPMQVSAGVAAVRAEARADAEMTTQALHGETLRVFHEEGDFALVQLDRDRYVGWVLSEAISAPVLKATHKVSVVRTYVYSEPDLKSAPRFLVSMGSRLPVTGQEGKFVRVDRAGWVPVQHVSPIDVYEDDPAGVAERFLHTPYLWGGCESLGLDCTGLTRAAFLACGVILPRDSDMQFAWCGTAIDDWKMPGALKRGDLVFWKGHVGIMLDGETLLHDNAYHMAAEKEPLAGAVERIAKIYGEPIGARRIDVSAMRGVEPDWLKPPA</sequence>
<feature type="region of interest" description="Disordered" evidence="5">
    <location>
        <begin position="1"/>
        <end position="21"/>
    </location>
</feature>
<dbReference type="Pfam" id="PF00877">
    <property type="entry name" value="NLPC_P60"/>
    <property type="match status" value="1"/>
</dbReference>
<reference evidence="7 8" key="1">
    <citation type="submission" date="2018-08" db="EMBL/GenBank/DDBJ databases">
        <title>Henriciella mobilis sp. nov., isolated from seawater.</title>
        <authorList>
            <person name="Cheng H."/>
            <person name="Wu Y.-H."/>
            <person name="Xu X.-W."/>
            <person name="Guo L.-L."/>
        </authorList>
    </citation>
    <scope>NUCLEOTIDE SEQUENCE [LARGE SCALE GENOMIC DNA]</scope>
    <source>
        <strain evidence="7 8">JN25</strain>
    </source>
</reference>
<name>A0A399RMV9_9PROT</name>
<dbReference type="PANTHER" id="PTHR47053">
    <property type="entry name" value="MUREIN DD-ENDOPEPTIDASE MEPH-RELATED"/>
    <property type="match status" value="1"/>
</dbReference>
<dbReference type="InterPro" id="IPR051202">
    <property type="entry name" value="Peptidase_C40"/>
</dbReference>
<dbReference type="GO" id="GO:0006508">
    <property type="term" value="P:proteolysis"/>
    <property type="evidence" value="ECO:0007669"/>
    <property type="project" value="UniProtKB-KW"/>
</dbReference>
<gene>
    <name evidence="7" type="ORF">D1223_01405</name>
</gene>
<dbReference type="PROSITE" id="PS51935">
    <property type="entry name" value="NLPC_P60"/>
    <property type="match status" value="1"/>
</dbReference>
<evidence type="ECO:0000259" key="6">
    <source>
        <dbReference type="PROSITE" id="PS51935"/>
    </source>
</evidence>
<feature type="domain" description="NlpC/P60" evidence="6">
    <location>
        <begin position="141"/>
        <end position="268"/>
    </location>
</feature>